<feature type="domain" description="BROMI middle region" evidence="1">
    <location>
        <begin position="182"/>
        <end position="293"/>
    </location>
</feature>
<sequence>MTCRITMSHAETRATTSMEAGEAASRELKFAVREVVGAAMGHLGTQRQRSCEEVLTQLPLLDNSFYCYELVRQLQSLISSHLSPMVTRRVGGARLERENFHYTAAVITEDILESNQYKQICQSFTSALKETVQELLDDSTHQLLSPAPHSSLSQTTQYFSLDSSLNSDLSQMLGQTALWSTDQLVAIAADLAPSLPTQVRIEAMHHLLQFPIGDLVAMDTWSQLKPVLSGTLMDSDPRLAGMSLTLHCHLLSSHSPTSSLEALLSLSHNLSAFFLGKEGVAVTMAMGIDPADDRSLTVIQRHGEFSRSVVVEVMRERPGLLEDAVRCLMSSRLRGDKQNHLKPSTGYYNEGSLHYLHFSHSLSLFGQVVRWKNGRKLFPITLDIGKCEHTLPTAVEYHDFLENPNRFVSGLLHTDFFSEWKKDKRVSACFLSVINWWL</sequence>
<feature type="domain" description="BROMI middle region" evidence="1">
    <location>
        <begin position="342"/>
        <end position="386"/>
    </location>
</feature>
<feature type="domain" description="BROMI N-terminal" evidence="2">
    <location>
        <begin position="50"/>
        <end position="137"/>
    </location>
</feature>
<evidence type="ECO:0000259" key="1">
    <source>
        <dbReference type="Pfam" id="PF14961"/>
    </source>
</evidence>
<dbReference type="EMBL" id="CASHTH010001237">
    <property type="protein sequence ID" value="CAI8013097.1"/>
    <property type="molecule type" value="Genomic_DNA"/>
</dbReference>
<name>A0AA35RN50_GEOBA</name>
<evidence type="ECO:0000313" key="3">
    <source>
        <dbReference type="EMBL" id="CAI8013097.1"/>
    </source>
</evidence>
<accession>A0AA35RN50</accession>
<protein>
    <submittedName>
        <fullName evidence="3">Protein broad-minded</fullName>
    </submittedName>
</protein>
<evidence type="ECO:0000259" key="2">
    <source>
        <dbReference type="Pfam" id="PF23431"/>
    </source>
</evidence>
<dbReference type="InterPro" id="IPR032735">
    <property type="entry name" value="BROMI_M"/>
</dbReference>
<keyword evidence="4" id="KW-1185">Reference proteome</keyword>
<gene>
    <name evidence="3" type="ORF">GBAR_LOCUS8351</name>
</gene>
<proteinExistence type="predicted"/>
<dbReference type="Pfam" id="PF14961">
    <property type="entry name" value="BROMI"/>
    <property type="match status" value="2"/>
</dbReference>
<organism evidence="3 4">
    <name type="scientific">Geodia barretti</name>
    <name type="common">Barrett's horny sponge</name>
    <dbReference type="NCBI Taxonomy" id="519541"/>
    <lineage>
        <taxon>Eukaryota</taxon>
        <taxon>Metazoa</taxon>
        <taxon>Porifera</taxon>
        <taxon>Demospongiae</taxon>
        <taxon>Heteroscleromorpha</taxon>
        <taxon>Tetractinellida</taxon>
        <taxon>Astrophorina</taxon>
        <taxon>Geodiidae</taxon>
        <taxon>Geodia</taxon>
    </lineage>
</organism>
<evidence type="ECO:0000313" key="4">
    <source>
        <dbReference type="Proteomes" id="UP001174909"/>
    </source>
</evidence>
<dbReference type="AlphaFoldDB" id="A0AA35RN50"/>
<reference evidence="3" key="1">
    <citation type="submission" date="2023-03" db="EMBL/GenBank/DDBJ databases">
        <authorList>
            <person name="Steffen K."/>
            <person name="Cardenas P."/>
        </authorList>
    </citation>
    <scope>NUCLEOTIDE SEQUENCE</scope>
</reference>
<comment type="caution">
    <text evidence="3">The sequence shown here is derived from an EMBL/GenBank/DDBJ whole genome shotgun (WGS) entry which is preliminary data.</text>
</comment>
<dbReference type="Pfam" id="PF23431">
    <property type="entry name" value="BROMI_N"/>
    <property type="match status" value="1"/>
</dbReference>
<dbReference type="InterPro" id="IPR055391">
    <property type="entry name" value="BROMI_N"/>
</dbReference>
<dbReference type="Proteomes" id="UP001174909">
    <property type="component" value="Unassembled WGS sequence"/>
</dbReference>